<dbReference type="GeneID" id="63210111"/>
<name>A0A2D1GPV8_9CAUD</name>
<dbReference type="KEGG" id="vg:63210111"/>
<evidence type="ECO:0000313" key="1">
    <source>
        <dbReference type="EMBL" id="ATN93971.1"/>
    </source>
</evidence>
<organism evidence="1 2">
    <name type="scientific">Mycobacterium phage Kumao</name>
    <dbReference type="NCBI Taxonomy" id="2041344"/>
    <lineage>
        <taxon>Viruses</taxon>
        <taxon>Duplodnaviria</taxon>
        <taxon>Heunggongvirae</taxon>
        <taxon>Uroviricota</taxon>
        <taxon>Caudoviricetes</taxon>
        <taxon>Vilmaviridae</taxon>
        <taxon>Kumaovirus</taxon>
        <taxon>Kumaovirus kumao</taxon>
    </lineage>
</organism>
<protein>
    <submittedName>
        <fullName evidence="1">Uncharacterized protein</fullName>
    </submittedName>
</protein>
<keyword evidence="2" id="KW-1185">Reference proteome</keyword>
<sequence length="86" mass="9916">MSTKTSFRDRDVEKFFTMATSHLDEAIRYLRRIQEGVDKDRLCTYSLATAIDEAEAAKTTAEKAHKGFQDRIESEVEVLKRILADF</sequence>
<accession>A0A2D1GPV8</accession>
<dbReference type="RefSeq" id="YP_010013498.1">
    <property type="nucleotide sequence ID" value="NC_053512.1"/>
</dbReference>
<dbReference type="Proteomes" id="UP000229090">
    <property type="component" value="Segment"/>
</dbReference>
<gene>
    <name evidence="1" type="primary">8</name>
    <name evidence="1" type="ORF">SEA_KUMAO_8</name>
</gene>
<proteinExistence type="predicted"/>
<reference evidence="2" key="1">
    <citation type="submission" date="2017-09" db="EMBL/GenBank/DDBJ databases">
        <authorList>
            <person name="Ehlers B."/>
            <person name="Leendertz F.H."/>
        </authorList>
    </citation>
    <scope>NUCLEOTIDE SEQUENCE [LARGE SCALE GENOMIC DNA]</scope>
</reference>
<dbReference type="EMBL" id="MG009575">
    <property type="protein sequence ID" value="ATN93971.1"/>
    <property type="molecule type" value="Genomic_DNA"/>
</dbReference>
<evidence type="ECO:0000313" key="2">
    <source>
        <dbReference type="Proteomes" id="UP000229090"/>
    </source>
</evidence>